<feature type="transmembrane region" description="Helical" evidence="5">
    <location>
        <begin position="213"/>
        <end position="234"/>
    </location>
</feature>
<evidence type="ECO:0000256" key="2">
    <source>
        <dbReference type="ARBA" id="ARBA00022692"/>
    </source>
</evidence>
<dbReference type="RefSeq" id="WP_053405427.1">
    <property type="nucleotide sequence ID" value="NZ_BQKE01000001.1"/>
</dbReference>
<dbReference type="Pfam" id="PF04172">
    <property type="entry name" value="LrgB"/>
    <property type="match status" value="1"/>
</dbReference>
<evidence type="ECO:0000256" key="4">
    <source>
        <dbReference type="ARBA" id="ARBA00023136"/>
    </source>
</evidence>
<feature type="transmembrane region" description="Helical" evidence="5">
    <location>
        <begin position="98"/>
        <end position="119"/>
    </location>
</feature>
<dbReference type="PANTHER" id="PTHR30249:SF0">
    <property type="entry name" value="PLASTIDAL GLYCOLATE_GLYCERATE TRANSLOCATOR 1, CHLOROPLASTIC"/>
    <property type="match status" value="1"/>
</dbReference>
<name>A0AAN5AJV6_9BACT</name>
<proteinExistence type="predicted"/>
<dbReference type="InterPro" id="IPR007300">
    <property type="entry name" value="CidB/LrgB"/>
</dbReference>
<dbReference type="Proteomes" id="UP001310022">
    <property type="component" value="Unassembled WGS sequence"/>
</dbReference>
<protein>
    <submittedName>
        <fullName evidence="6">Membrane protein</fullName>
    </submittedName>
</protein>
<sequence>MDELYAVLNTKIFSITFTCLVYLLSQKLYARSRNFFLFHPVLLSIAVLIAYLKISGVSYETYKEGGDYISFFLGPAVVALGVPLYLQIEEIRAQKGPILISLIIGCIIGILSGVFFAFLFGGTKEVIFSIAPKSVTTPIAMGISGSIGGIPSLTAIIVVLVGIFGGIVGVPILKALKITNPKAMGLGMGACAHGVGTAAVSEEGQVHAAYGGLALGLCGVITAILTPLFMNVVWPLMEMWK</sequence>
<dbReference type="AlphaFoldDB" id="A0AAN5AJV6"/>
<dbReference type="PANTHER" id="PTHR30249">
    <property type="entry name" value="PUTATIVE SEROTONIN TRANSPORTER"/>
    <property type="match status" value="1"/>
</dbReference>
<evidence type="ECO:0000256" key="3">
    <source>
        <dbReference type="ARBA" id="ARBA00022989"/>
    </source>
</evidence>
<dbReference type="GO" id="GO:0016020">
    <property type="term" value="C:membrane"/>
    <property type="evidence" value="ECO:0007669"/>
    <property type="project" value="UniProtKB-SubCell"/>
</dbReference>
<keyword evidence="7" id="KW-1185">Reference proteome</keyword>
<keyword evidence="2 5" id="KW-0812">Transmembrane</keyword>
<feature type="transmembrane region" description="Helical" evidence="5">
    <location>
        <begin position="6"/>
        <end position="24"/>
    </location>
</feature>
<feature type="transmembrane region" description="Helical" evidence="5">
    <location>
        <begin position="68"/>
        <end position="86"/>
    </location>
</feature>
<feature type="transmembrane region" description="Helical" evidence="5">
    <location>
        <begin position="139"/>
        <end position="172"/>
    </location>
</feature>
<comment type="caution">
    <text evidence="6">The sequence shown here is derived from an EMBL/GenBank/DDBJ whole genome shotgun (WGS) entry which is preliminary data.</text>
</comment>
<evidence type="ECO:0000313" key="6">
    <source>
        <dbReference type="EMBL" id="GJM61419.1"/>
    </source>
</evidence>
<feature type="transmembrane region" description="Helical" evidence="5">
    <location>
        <begin position="36"/>
        <end position="56"/>
    </location>
</feature>
<accession>A0AAN5AJV6</accession>
<organism evidence="6 7">
    <name type="scientific">Persicobacter diffluens</name>
    <dbReference type="NCBI Taxonomy" id="981"/>
    <lineage>
        <taxon>Bacteria</taxon>
        <taxon>Pseudomonadati</taxon>
        <taxon>Bacteroidota</taxon>
        <taxon>Cytophagia</taxon>
        <taxon>Cytophagales</taxon>
        <taxon>Persicobacteraceae</taxon>
        <taxon>Persicobacter</taxon>
    </lineage>
</organism>
<dbReference type="EMBL" id="BQKE01000001">
    <property type="protein sequence ID" value="GJM61419.1"/>
    <property type="molecule type" value="Genomic_DNA"/>
</dbReference>
<keyword evidence="4 5" id="KW-0472">Membrane</keyword>
<evidence type="ECO:0000313" key="7">
    <source>
        <dbReference type="Proteomes" id="UP001310022"/>
    </source>
</evidence>
<gene>
    <name evidence="6" type="ORF">PEDI_19710</name>
</gene>
<comment type="subcellular location">
    <subcellularLocation>
        <location evidence="1">Membrane</location>
        <topology evidence="1">Multi-pass membrane protein</topology>
    </subcellularLocation>
</comment>
<keyword evidence="3 5" id="KW-1133">Transmembrane helix</keyword>
<reference evidence="6 7" key="1">
    <citation type="submission" date="2021-12" db="EMBL/GenBank/DDBJ databases">
        <title>Genome sequencing of bacteria with rrn-lacking chromosome and rrn-plasmid.</title>
        <authorList>
            <person name="Anda M."/>
            <person name="Iwasaki W."/>
        </authorList>
    </citation>
    <scope>NUCLEOTIDE SEQUENCE [LARGE SCALE GENOMIC DNA]</scope>
    <source>
        <strain evidence="6 7">NBRC 15940</strain>
    </source>
</reference>
<evidence type="ECO:0000256" key="1">
    <source>
        <dbReference type="ARBA" id="ARBA00004141"/>
    </source>
</evidence>
<evidence type="ECO:0000256" key="5">
    <source>
        <dbReference type="SAM" id="Phobius"/>
    </source>
</evidence>